<organism evidence="1 2">
    <name type="scientific">Vibrio campbellii</name>
    <dbReference type="NCBI Taxonomy" id="680"/>
    <lineage>
        <taxon>Bacteria</taxon>
        <taxon>Pseudomonadati</taxon>
        <taxon>Pseudomonadota</taxon>
        <taxon>Gammaproteobacteria</taxon>
        <taxon>Vibrionales</taxon>
        <taxon>Vibrionaceae</taxon>
        <taxon>Vibrio</taxon>
    </lineage>
</organism>
<evidence type="ECO:0000313" key="1">
    <source>
        <dbReference type="EMBL" id="UTZ34937.1"/>
    </source>
</evidence>
<dbReference type="EMBL" id="CP050472">
    <property type="protein sequence ID" value="UTZ34937.1"/>
    <property type="molecule type" value="Genomic_DNA"/>
</dbReference>
<sequence length="126" mass="14256">MLTTTPEPNAMSKAMRLMSPTKSIPGFDNTFEFCRNDAQVMYAMLKTFKMYGYPVLVSFVDPEHQIVSFQNLSGSFPTCNPLIKLEDKSKEMLMDLFTSPINADDAFYKGMLSEYSGVDMASFFQP</sequence>
<keyword evidence="2" id="KW-1185">Reference proteome</keyword>
<gene>
    <name evidence="1" type="ORF">HB762_27120</name>
</gene>
<dbReference type="RefSeq" id="WP_255904911.1">
    <property type="nucleotide sequence ID" value="NZ_CP050472.1"/>
</dbReference>
<dbReference type="Proteomes" id="UP001059912">
    <property type="component" value="Plasmid unnamed1"/>
</dbReference>
<geneLocation type="plasmid" evidence="1 2">
    <name>unnamed1</name>
</geneLocation>
<protein>
    <submittedName>
        <fullName evidence="1">Uncharacterized protein</fullName>
    </submittedName>
</protein>
<proteinExistence type="predicted"/>
<evidence type="ECO:0000313" key="2">
    <source>
        <dbReference type="Proteomes" id="UP001059912"/>
    </source>
</evidence>
<keyword evidence="1" id="KW-0614">Plasmid</keyword>
<name>A0ABY5IMT0_9VIBR</name>
<reference evidence="1" key="1">
    <citation type="submission" date="2020-03" db="EMBL/GenBank/DDBJ databases">
        <title>Five strains of Vibrio campbellii isolated from Mariana Trench.</title>
        <authorList>
            <person name="Liang J."/>
            <person name="Zhang X.-H."/>
        </authorList>
    </citation>
    <scope>NUCLEOTIDE SEQUENCE</scope>
    <source>
        <strain evidence="1">LJC013</strain>
        <plasmid evidence="1">unnamed1</plasmid>
    </source>
</reference>
<accession>A0ABY5IMT0</accession>